<feature type="transmembrane region" description="Helical" evidence="6">
    <location>
        <begin position="454"/>
        <end position="471"/>
    </location>
</feature>
<accession>A0A1T4WP58</accession>
<dbReference type="STRING" id="745368.SAMN02745178_00900"/>
<organism evidence="8 9">
    <name type="scientific">Gemmiger formicilis</name>
    <dbReference type="NCBI Taxonomy" id="745368"/>
    <lineage>
        <taxon>Bacteria</taxon>
        <taxon>Bacillati</taxon>
        <taxon>Bacillota</taxon>
        <taxon>Clostridia</taxon>
        <taxon>Eubacteriales</taxon>
        <taxon>Gemmiger</taxon>
    </lineage>
</organism>
<dbReference type="OrthoDB" id="9762978at2"/>
<evidence type="ECO:0000313" key="9">
    <source>
        <dbReference type="Proteomes" id="UP000190286"/>
    </source>
</evidence>
<proteinExistence type="predicted"/>
<keyword evidence="3 6" id="KW-0812">Transmembrane</keyword>
<evidence type="ECO:0000256" key="6">
    <source>
        <dbReference type="SAM" id="Phobius"/>
    </source>
</evidence>
<evidence type="ECO:0000259" key="7">
    <source>
        <dbReference type="Pfam" id="PF03553"/>
    </source>
</evidence>
<feature type="transmembrane region" description="Helical" evidence="6">
    <location>
        <begin position="253"/>
        <end position="273"/>
    </location>
</feature>
<dbReference type="InterPro" id="IPR018461">
    <property type="entry name" value="Na/H_Antiport_NhaC-like_C"/>
</dbReference>
<dbReference type="AlphaFoldDB" id="A0A1T4WP58"/>
<dbReference type="PANTHER" id="PTHR43478:SF1">
    <property type="entry name" value="NA+_H+ ANTIPORTER NHAC-LIKE C-TERMINAL DOMAIN-CONTAINING PROTEIN"/>
    <property type="match status" value="1"/>
</dbReference>
<name>A0A1T4WP58_9FIRM</name>
<keyword evidence="9" id="KW-1185">Reference proteome</keyword>
<feature type="transmembrane region" description="Helical" evidence="6">
    <location>
        <begin position="6"/>
        <end position="22"/>
    </location>
</feature>
<dbReference type="RefSeq" id="WP_078783898.1">
    <property type="nucleotide sequence ID" value="NZ_DAWBJY010000001.1"/>
</dbReference>
<keyword evidence="4 6" id="KW-1133">Transmembrane helix</keyword>
<evidence type="ECO:0000256" key="2">
    <source>
        <dbReference type="ARBA" id="ARBA00022475"/>
    </source>
</evidence>
<feature type="domain" description="Na+/H+ antiporter NhaC-like C-terminal" evidence="7">
    <location>
        <begin position="172"/>
        <end position="473"/>
    </location>
</feature>
<keyword evidence="5 6" id="KW-0472">Membrane</keyword>
<protein>
    <submittedName>
        <fullName evidence="8">Transporter, NhaC family</fullName>
    </submittedName>
</protein>
<dbReference type="PANTHER" id="PTHR43478">
    <property type="entry name" value="NA+/H+ ANTIPORTER-RELATED"/>
    <property type="match status" value="1"/>
</dbReference>
<feature type="transmembrane region" description="Helical" evidence="6">
    <location>
        <begin position="372"/>
        <end position="400"/>
    </location>
</feature>
<gene>
    <name evidence="8" type="ORF">SAMN02745178_00900</name>
</gene>
<evidence type="ECO:0000313" key="8">
    <source>
        <dbReference type="EMBL" id="SKA79133.1"/>
    </source>
</evidence>
<reference evidence="8 9" key="1">
    <citation type="submission" date="2017-02" db="EMBL/GenBank/DDBJ databases">
        <authorList>
            <person name="Peterson S.W."/>
        </authorList>
    </citation>
    <scope>NUCLEOTIDE SEQUENCE [LARGE SCALE GENOMIC DNA]</scope>
    <source>
        <strain evidence="8 9">ATCC 27749</strain>
    </source>
</reference>
<evidence type="ECO:0000256" key="3">
    <source>
        <dbReference type="ARBA" id="ARBA00022692"/>
    </source>
</evidence>
<dbReference type="Pfam" id="PF03553">
    <property type="entry name" value="Na_H_antiporter"/>
    <property type="match status" value="1"/>
</dbReference>
<dbReference type="Proteomes" id="UP000190286">
    <property type="component" value="Unassembled WGS sequence"/>
</dbReference>
<evidence type="ECO:0000256" key="5">
    <source>
        <dbReference type="ARBA" id="ARBA00023136"/>
    </source>
</evidence>
<feature type="transmembrane region" description="Helical" evidence="6">
    <location>
        <begin position="60"/>
        <end position="78"/>
    </location>
</feature>
<feature type="transmembrane region" description="Helical" evidence="6">
    <location>
        <begin position="29"/>
        <end position="48"/>
    </location>
</feature>
<dbReference type="GO" id="GO:0005886">
    <property type="term" value="C:plasma membrane"/>
    <property type="evidence" value="ECO:0007669"/>
    <property type="project" value="UniProtKB-SubCell"/>
</dbReference>
<feature type="transmembrane region" description="Helical" evidence="6">
    <location>
        <begin position="477"/>
        <end position="495"/>
    </location>
</feature>
<comment type="subcellular location">
    <subcellularLocation>
        <location evidence="1">Cell membrane</location>
        <topology evidence="1">Multi-pass membrane protein</topology>
    </subcellularLocation>
</comment>
<sequence>MFVGTWWSLMPPIIAILLALLTKEVYLSLFAGCALGALLVAEFHPWVAFDTLFNTMIDSVDFSILMFMILLGMVVMLMQESGGTRAYGEWAAKKLKSKRATLVATSLLGALIFVDDYFNCLTVGSVMRPVTDKYKVSRAKLAYLIDATAAPVCIIAPISSWAAAVNSYVPAGSSMSGFEMFVRTIPFNLYAMLTLYMVFFTSLLGFDFGLMKKHERNAAHGDLFTSGGEAFQNQEIKDPTEGGKFAKGKVIDLIAPMIVMIFTAIATMIWTGYLNGGTNLVEDFANCSSSESLVFAGLVTVGFLLLFYLPRRVIGFKDFMNSVPEGGKLMMPPILILVLAWTLKGMTDALGIGDFVRQAVSLNEGLMRFVPLLIFCIAIFIAFSSGTSWGTFAILVPIVVNMFSETDPTMMIVAVSAVLAGAVCGDHISPISDTTIMSSSGAQSNHINHVQTQMQYAMVVVAACVPGYLIAGFTENWLITLVSSLAILTAALLYLRRRSLAEDARA</sequence>
<feature type="transmembrane region" description="Helical" evidence="6">
    <location>
        <begin position="293"/>
        <end position="309"/>
    </location>
</feature>
<dbReference type="EMBL" id="FUYF01000003">
    <property type="protein sequence ID" value="SKA79133.1"/>
    <property type="molecule type" value="Genomic_DNA"/>
</dbReference>
<feature type="transmembrane region" description="Helical" evidence="6">
    <location>
        <begin position="185"/>
        <end position="206"/>
    </location>
</feature>
<feature type="transmembrane region" description="Helical" evidence="6">
    <location>
        <begin position="141"/>
        <end position="165"/>
    </location>
</feature>
<evidence type="ECO:0000256" key="1">
    <source>
        <dbReference type="ARBA" id="ARBA00004651"/>
    </source>
</evidence>
<keyword evidence="2" id="KW-1003">Cell membrane</keyword>
<evidence type="ECO:0000256" key="4">
    <source>
        <dbReference type="ARBA" id="ARBA00022989"/>
    </source>
</evidence>